<dbReference type="STRING" id="171291.SAMN02745154_00691"/>
<evidence type="ECO:0000313" key="10">
    <source>
        <dbReference type="EMBL" id="SJZ65034.1"/>
    </source>
</evidence>
<dbReference type="GO" id="GO:0046872">
    <property type="term" value="F:metal ion binding"/>
    <property type="evidence" value="ECO:0007669"/>
    <property type="project" value="UniProtKB-KW"/>
</dbReference>
<evidence type="ECO:0000259" key="9">
    <source>
        <dbReference type="Pfam" id="PF05649"/>
    </source>
</evidence>
<dbReference type="Pfam" id="PF05649">
    <property type="entry name" value="Peptidase_M13_N"/>
    <property type="match status" value="1"/>
</dbReference>
<keyword evidence="4" id="KW-0479">Metal-binding</keyword>
<keyword evidence="6" id="KW-0862">Zinc</keyword>
<proteinExistence type="inferred from homology"/>
<dbReference type="InterPro" id="IPR024079">
    <property type="entry name" value="MetalloPept_cat_dom_sf"/>
</dbReference>
<comment type="similarity">
    <text evidence="2">Belongs to the peptidase M13 family.</text>
</comment>
<dbReference type="OrthoDB" id="9775677at2"/>
<dbReference type="InterPro" id="IPR018497">
    <property type="entry name" value="Peptidase_M13_C"/>
</dbReference>
<dbReference type="PRINTS" id="PR00786">
    <property type="entry name" value="NEPRILYSIN"/>
</dbReference>
<dbReference type="SUPFAM" id="SSF55486">
    <property type="entry name" value="Metalloproteases ('zincins'), catalytic domain"/>
    <property type="match status" value="1"/>
</dbReference>
<evidence type="ECO:0000256" key="2">
    <source>
        <dbReference type="ARBA" id="ARBA00007357"/>
    </source>
</evidence>
<dbReference type="RefSeq" id="WP_078747379.1">
    <property type="nucleotide sequence ID" value="NZ_FUXF01000040.1"/>
</dbReference>
<evidence type="ECO:0000256" key="4">
    <source>
        <dbReference type="ARBA" id="ARBA00022723"/>
    </source>
</evidence>
<dbReference type="CDD" id="cd08662">
    <property type="entry name" value="M13"/>
    <property type="match status" value="1"/>
</dbReference>
<evidence type="ECO:0000259" key="8">
    <source>
        <dbReference type="Pfam" id="PF01431"/>
    </source>
</evidence>
<evidence type="ECO:0000256" key="5">
    <source>
        <dbReference type="ARBA" id="ARBA00022801"/>
    </source>
</evidence>
<sequence length="591" mass="68813">MNKPRLQDDFYEYVNFEWLKDTEIPADRPSISCFGELDIKLEKLLKGLTADWASGKKPLPTDKMIHEYVKLYQMLINADKRAELGWEPARKHLDKIFEITSFNELAENYAQLDTSYSSLPLPFSIGEDFIDNKKYILWLEDPRLILGSKETYGNPIQKEKLITAWKEMTFDLLISYGKTTEQANRLVQQALEFDNFLVEFVLSNEEKADYTSLYNLKDVEWYKEKVKGFDIKKIAESLVNKEVKEISCSNPRFVENIDRIYNEDNFEAYRALLFIKNLLHAANFMSETIRLKASHFRNVLYSIAKPRELELYAYDTATKYFSMPLGMYYAKEYFGEKAKKDVEHMVASMIDVYKQRLEENTWLTQQTKDKAILKLSKLGVMVGYPEEIKPYYAQFITKTYEEGSNVYENILNFDSIIYKYEMSQYLQNVNPKYWSMSPATINAYFNPFANHIVFPAAILQAPYYDIHQSSSANYGGIGAVIAHEISHAFDNNGSQFDENGSMVNWWTDHDREKFAEKTQAVIELYSTRETPFGKVNGKLTVSENIADIGGVACALEAAQKEKDFDAEKFFENWVRVWRMKAGEGYIRRLLE</sequence>
<dbReference type="PANTHER" id="PTHR11733">
    <property type="entry name" value="ZINC METALLOPROTEASE FAMILY M13 NEPRILYSIN-RELATED"/>
    <property type="match status" value="1"/>
</dbReference>
<accession>A0A1T4ME62</accession>
<evidence type="ECO:0000256" key="6">
    <source>
        <dbReference type="ARBA" id="ARBA00022833"/>
    </source>
</evidence>
<dbReference type="Gene3D" id="1.10.1380.10">
    <property type="entry name" value="Neutral endopeptidase , domain2"/>
    <property type="match status" value="1"/>
</dbReference>
<protein>
    <submittedName>
        <fullName evidence="10">Putative endopeptidase</fullName>
    </submittedName>
</protein>
<comment type="cofactor">
    <cofactor evidence="1">
        <name>Zn(2+)</name>
        <dbReference type="ChEBI" id="CHEBI:29105"/>
    </cofactor>
</comment>
<dbReference type="EMBL" id="FUXF01000040">
    <property type="protein sequence ID" value="SJZ65034.1"/>
    <property type="molecule type" value="Genomic_DNA"/>
</dbReference>
<keyword evidence="3" id="KW-0645">Protease</keyword>
<dbReference type="GO" id="GO:0016485">
    <property type="term" value="P:protein processing"/>
    <property type="evidence" value="ECO:0007669"/>
    <property type="project" value="TreeGrafter"/>
</dbReference>
<dbReference type="Proteomes" id="UP000190389">
    <property type="component" value="Unassembled WGS sequence"/>
</dbReference>
<evidence type="ECO:0000256" key="3">
    <source>
        <dbReference type="ARBA" id="ARBA00022670"/>
    </source>
</evidence>
<evidence type="ECO:0000256" key="1">
    <source>
        <dbReference type="ARBA" id="ARBA00001947"/>
    </source>
</evidence>
<dbReference type="InterPro" id="IPR042089">
    <property type="entry name" value="Peptidase_M13_dom_2"/>
</dbReference>
<feature type="non-terminal residue" evidence="10">
    <location>
        <position position="591"/>
    </location>
</feature>
<dbReference type="PROSITE" id="PS51885">
    <property type="entry name" value="NEPRILYSIN"/>
    <property type="match status" value="1"/>
</dbReference>
<keyword evidence="5" id="KW-0378">Hydrolase</keyword>
<dbReference type="PANTHER" id="PTHR11733:SF167">
    <property type="entry name" value="FI17812P1-RELATED"/>
    <property type="match status" value="1"/>
</dbReference>
<keyword evidence="7" id="KW-0482">Metalloprotease</keyword>
<dbReference type="InterPro" id="IPR008753">
    <property type="entry name" value="Peptidase_M13_N"/>
</dbReference>
<dbReference type="AlphaFoldDB" id="A0A1T4ME62"/>
<reference evidence="11" key="1">
    <citation type="submission" date="2017-02" db="EMBL/GenBank/DDBJ databases">
        <authorList>
            <person name="Varghese N."/>
            <person name="Submissions S."/>
        </authorList>
    </citation>
    <scope>NUCLEOTIDE SEQUENCE [LARGE SCALE GENOMIC DNA]</scope>
    <source>
        <strain evidence="11">ATCC 27862</strain>
    </source>
</reference>
<dbReference type="InterPro" id="IPR000718">
    <property type="entry name" value="Peptidase_M13"/>
</dbReference>
<name>A0A1T4ME62_9BACT</name>
<dbReference type="GO" id="GO:0004222">
    <property type="term" value="F:metalloendopeptidase activity"/>
    <property type="evidence" value="ECO:0007669"/>
    <property type="project" value="InterPro"/>
</dbReference>
<evidence type="ECO:0000256" key="7">
    <source>
        <dbReference type="ARBA" id="ARBA00023049"/>
    </source>
</evidence>
<dbReference type="GO" id="GO:0005886">
    <property type="term" value="C:plasma membrane"/>
    <property type="evidence" value="ECO:0007669"/>
    <property type="project" value="TreeGrafter"/>
</dbReference>
<keyword evidence="11" id="KW-1185">Reference proteome</keyword>
<evidence type="ECO:0000313" key="11">
    <source>
        <dbReference type="Proteomes" id="UP000190389"/>
    </source>
</evidence>
<feature type="domain" description="Peptidase M13 C-terminal" evidence="8">
    <location>
        <begin position="442"/>
        <end position="581"/>
    </location>
</feature>
<feature type="domain" description="Peptidase M13 N-terminal" evidence="9">
    <location>
        <begin position="7"/>
        <end position="385"/>
    </location>
</feature>
<organism evidence="10 11">
    <name type="scientific">Mycoplasmopsis verecunda</name>
    <dbReference type="NCBI Taxonomy" id="171291"/>
    <lineage>
        <taxon>Bacteria</taxon>
        <taxon>Bacillati</taxon>
        <taxon>Mycoplasmatota</taxon>
        <taxon>Mycoplasmoidales</taxon>
        <taxon>Metamycoplasmataceae</taxon>
        <taxon>Mycoplasmopsis</taxon>
    </lineage>
</organism>
<gene>
    <name evidence="10" type="ORF">SAMN02745154_00691</name>
</gene>
<dbReference type="Gene3D" id="3.40.390.10">
    <property type="entry name" value="Collagenase (Catalytic Domain)"/>
    <property type="match status" value="1"/>
</dbReference>
<dbReference type="Pfam" id="PF01431">
    <property type="entry name" value="Peptidase_M13"/>
    <property type="match status" value="1"/>
</dbReference>